<proteinExistence type="predicted"/>
<dbReference type="PANTHER" id="PTHR46401">
    <property type="entry name" value="GLYCOSYLTRANSFERASE WBBK-RELATED"/>
    <property type="match status" value="1"/>
</dbReference>
<reference evidence="3 4" key="1">
    <citation type="submission" date="2019-11" db="EMBL/GenBank/DDBJ databases">
        <title>Escherichia alba sp. nov. isolated from the gut of plastic-eating superworms Zophobas atratus.</title>
        <authorList>
            <person name="Yang Y."/>
        </authorList>
    </citation>
    <scope>NUCLEOTIDE SEQUENCE [LARGE SCALE GENOMIC DNA]</scope>
    <source>
        <strain evidence="4">BIT-B35</strain>
    </source>
</reference>
<keyword evidence="4" id="KW-1185">Reference proteome</keyword>
<dbReference type="EMBL" id="WMJZ01000019">
    <property type="protein sequence ID" value="MTH47361.1"/>
    <property type="molecule type" value="Genomic_DNA"/>
</dbReference>
<dbReference type="Gene3D" id="3.40.50.2000">
    <property type="entry name" value="Glycogen Phosphorylase B"/>
    <property type="match status" value="1"/>
</dbReference>
<dbReference type="GO" id="GO:0016757">
    <property type="term" value="F:glycosyltransferase activity"/>
    <property type="evidence" value="ECO:0007669"/>
    <property type="project" value="InterPro"/>
</dbReference>
<dbReference type="Pfam" id="PF00534">
    <property type="entry name" value="Glycos_transf_1"/>
    <property type="match status" value="1"/>
</dbReference>
<evidence type="ECO:0000313" key="3">
    <source>
        <dbReference type="EMBL" id="MTH47361.1"/>
    </source>
</evidence>
<accession>A0A6L6IKI3</accession>
<dbReference type="AlphaFoldDB" id="A0A6L6IKI3"/>
<evidence type="ECO:0000259" key="2">
    <source>
        <dbReference type="Pfam" id="PF00534"/>
    </source>
</evidence>
<dbReference type="PANTHER" id="PTHR46401:SF2">
    <property type="entry name" value="GLYCOSYLTRANSFERASE WBBK-RELATED"/>
    <property type="match status" value="1"/>
</dbReference>
<sequence length="364" mass="42857">MFDRNKEYIIVSATALATSGALTILRQFIQQASGDGNNYIVFVPSNIELSEYENLVFVKTSPKSWIRRIYWDWFGCKRCIKLYSIKVKKVICLQNTTMNVPFPQIVYLHQPIPFSNFDSFLKDFTLSNLKLFLYKKFYAFFIFKFVDERTLFVVQTKWMKSSVLDKCQKLRNEQVLVLKPDINLNIEKNYNDKVSRRTILYPATALSYKNHLIILKALVHIRNKFGMGDIKFQVTFRKSQYKIFDDYVAKNNLSNNVEYLGMIPYSELQKKYYCASLIVFPSYIESYGLPLIEAAALGKQILCSDLPYARDVLENYEGAIFVRYNDEDDWARSIFYHLDNISHEKIKPYENNNLSSWPQFFKLI</sequence>
<feature type="domain" description="Glycosyl transferase family 1" evidence="2">
    <location>
        <begin position="188"/>
        <end position="340"/>
    </location>
</feature>
<name>A0A6L6IKI3_9ENTR</name>
<dbReference type="Proteomes" id="UP000477739">
    <property type="component" value="Unassembled WGS sequence"/>
</dbReference>
<comment type="caution">
    <text evidence="3">The sequence shown here is derived from an EMBL/GenBank/DDBJ whole genome shotgun (WGS) entry which is preliminary data.</text>
</comment>
<evidence type="ECO:0000313" key="4">
    <source>
        <dbReference type="Proteomes" id="UP000477739"/>
    </source>
</evidence>
<keyword evidence="1" id="KW-0808">Transferase</keyword>
<dbReference type="GO" id="GO:0009103">
    <property type="term" value="P:lipopolysaccharide biosynthetic process"/>
    <property type="evidence" value="ECO:0007669"/>
    <property type="project" value="TreeGrafter"/>
</dbReference>
<dbReference type="SUPFAM" id="SSF53756">
    <property type="entry name" value="UDP-Glycosyltransferase/glycogen phosphorylase"/>
    <property type="match status" value="1"/>
</dbReference>
<dbReference type="InterPro" id="IPR001296">
    <property type="entry name" value="Glyco_trans_1"/>
</dbReference>
<evidence type="ECO:0000256" key="1">
    <source>
        <dbReference type="ARBA" id="ARBA00022679"/>
    </source>
</evidence>
<dbReference type="RefSeq" id="WP_155108960.1">
    <property type="nucleotide sequence ID" value="NZ_WMJZ01000019.1"/>
</dbReference>
<organism evidence="3 4">
    <name type="scientific">Intestinirhabdus alba</name>
    <dbReference type="NCBI Taxonomy" id="2899544"/>
    <lineage>
        <taxon>Bacteria</taxon>
        <taxon>Pseudomonadati</taxon>
        <taxon>Pseudomonadota</taxon>
        <taxon>Gammaproteobacteria</taxon>
        <taxon>Enterobacterales</taxon>
        <taxon>Enterobacteriaceae</taxon>
        <taxon>Intestinirhabdus</taxon>
    </lineage>
</organism>
<dbReference type="OrthoDB" id="9775208at2"/>
<protein>
    <submittedName>
        <fullName evidence="3">Glycosyltransferase</fullName>
    </submittedName>
</protein>
<gene>
    <name evidence="3" type="ORF">GJV78_14075</name>
</gene>